<dbReference type="SUPFAM" id="SSF50814">
    <property type="entry name" value="Lipocalins"/>
    <property type="match status" value="1"/>
</dbReference>
<dbReference type="OrthoDB" id="425354at2759"/>
<keyword evidence="3" id="KW-1185">Reference proteome</keyword>
<keyword evidence="1" id="KW-1133">Transmembrane helix</keyword>
<evidence type="ECO:0000313" key="3">
    <source>
        <dbReference type="Proteomes" id="UP000269721"/>
    </source>
</evidence>
<evidence type="ECO:0000313" key="2">
    <source>
        <dbReference type="EMBL" id="RKO87253.1"/>
    </source>
</evidence>
<proteinExistence type="predicted"/>
<dbReference type="EMBL" id="KZ997561">
    <property type="protein sequence ID" value="RKO87253.1"/>
    <property type="molecule type" value="Genomic_DNA"/>
</dbReference>
<dbReference type="InterPro" id="IPR012674">
    <property type="entry name" value="Calycin"/>
</dbReference>
<dbReference type="PANTHER" id="PTHR38115:SF1">
    <property type="entry name" value="LIPOCALIN-LIKE DOMAIN-CONTAINING PROTEIN"/>
    <property type="match status" value="1"/>
</dbReference>
<gene>
    <name evidence="2" type="ORF">BDK51DRAFT_37042</name>
</gene>
<dbReference type="Proteomes" id="UP000269721">
    <property type="component" value="Unassembled WGS sequence"/>
</dbReference>
<evidence type="ECO:0008006" key="4">
    <source>
        <dbReference type="Google" id="ProtNLM"/>
    </source>
</evidence>
<name>A0A4P9W782_9FUNG</name>
<protein>
    <recommendedName>
        <fullName evidence="4">Calycin-like protein</fullName>
    </recommendedName>
</protein>
<accession>A0A4P9W782</accession>
<sequence length="501" mass="54050">MGLIINAVKTARAERKRKEQLPPQKILKTTSSGIVPNVAPPVSPGEGRELLLTFAKISPVLVLIDQVLAYSNFPSKTRTFYQIFCLLLFLFILSPAGELIWKPAVRKLVAPPAPPPAVVSGSGEKFWEGSAPGVKTIRAPLGSGNEAHPAFGTPETSGVVRASHVPDASYVIPGTGGGAIMAAGPVGGRAPAVSRAPKKTRMNFEGLWTFDTSRSDDYTDVLAAQGVSWVVRKVIAGLQLTYDVSIFTGPDGVEHIESINAKGAKQVFALDGVERQDTDQLFGVISCMAERDVEGRVRVFAKSAKNGWKNSATWTLESPTVMVRRMQFESKSLTKSFQMVFTRESAPIEDPDEPEPETIPPVFAAFTPSPAPRKINKPRKVKIAAPPRPNFSGFWTIDAPRSDDYSDVLAAQGVSWVVRKAIAVLKLTFDVTTTRDAAGVETIVSINAKGTKQTFVLDGRPREEADPLFGAIDVSAERTPEGNIRIVAASRKNGWKVCGFA</sequence>
<feature type="transmembrane region" description="Helical" evidence="1">
    <location>
        <begin position="80"/>
        <end position="101"/>
    </location>
</feature>
<organism evidence="2 3">
    <name type="scientific">Blyttiomyces helicus</name>
    <dbReference type="NCBI Taxonomy" id="388810"/>
    <lineage>
        <taxon>Eukaryota</taxon>
        <taxon>Fungi</taxon>
        <taxon>Fungi incertae sedis</taxon>
        <taxon>Chytridiomycota</taxon>
        <taxon>Chytridiomycota incertae sedis</taxon>
        <taxon>Chytridiomycetes</taxon>
        <taxon>Chytridiomycetes incertae sedis</taxon>
        <taxon>Blyttiomyces</taxon>
    </lineage>
</organism>
<keyword evidence="1" id="KW-0812">Transmembrane</keyword>
<keyword evidence="1" id="KW-0472">Membrane</keyword>
<dbReference type="AlphaFoldDB" id="A0A4P9W782"/>
<dbReference type="PANTHER" id="PTHR38115">
    <property type="entry name" value="LIPOCALIN-LIKE DOMAIN-CONTAINING PROTEIN"/>
    <property type="match status" value="1"/>
</dbReference>
<evidence type="ECO:0000256" key="1">
    <source>
        <dbReference type="SAM" id="Phobius"/>
    </source>
</evidence>
<dbReference type="Gene3D" id="2.40.128.20">
    <property type="match status" value="1"/>
</dbReference>
<reference evidence="3" key="1">
    <citation type="journal article" date="2018" name="Nat. Microbiol.">
        <title>Leveraging single-cell genomics to expand the fungal tree of life.</title>
        <authorList>
            <person name="Ahrendt S.R."/>
            <person name="Quandt C.A."/>
            <person name="Ciobanu D."/>
            <person name="Clum A."/>
            <person name="Salamov A."/>
            <person name="Andreopoulos B."/>
            <person name="Cheng J.F."/>
            <person name="Woyke T."/>
            <person name="Pelin A."/>
            <person name="Henrissat B."/>
            <person name="Reynolds N.K."/>
            <person name="Benny G.L."/>
            <person name="Smith M.E."/>
            <person name="James T.Y."/>
            <person name="Grigoriev I.V."/>
        </authorList>
    </citation>
    <scope>NUCLEOTIDE SEQUENCE [LARGE SCALE GENOMIC DNA]</scope>
</reference>
<dbReference type="InterPro" id="IPR053037">
    <property type="entry name" value="Pericyclase_pydY-like"/>
</dbReference>